<evidence type="ECO:0000256" key="1">
    <source>
        <dbReference type="ARBA" id="ARBA00022729"/>
    </source>
</evidence>
<reference evidence="4 5" key="1">
    <citation type="journal article" date="2019" name="Int. J. Syst. Evol. Microbiol.">
        <title>The Global Catalogue of Microorganisms (GCM) 10K type strain sequencing project: providing services to taxonomists for standard genome sequencing and annotation.</title>
        <authorList>
            <consortium name="The Broad Institute Genomics Platform"/>
            <consortium name="The Broad Institute Genome Sequencing Center for Infectious Disease"/>
            <person name="Wu L."/>
            <person name="Ma J."/>
        </authorList>
    </citation>
    <scope>NUCLEOTIDE SEQUENCE [LARGE SCALE GENOMIC DNA]</scope>
    <source>
        <strain evidence="4 5">XZYJ18</strain>
    </source>
</reference>
<dbReference type="InterPro" id="IPR051010">
    <property type="entry name" value="BCAA_transport"/>
</dbReference>
<dbReference type="GeneID" id="73044882"/>
<accession>A0ABD5Q1A3</accession>
<dbReference type="InterPro" id="IPR028082">
    <property type="entry name" value="Peripla_BP_I"/>
</dbReference>
<comment type="caution">
    <text evidence="4">The sequence shown here is derived from an EMBL/GenBank/DDBJ whole genome shotgun (WGS) entry which is preliminary data.</text>
</comment>
<evidence type="ECO:0000313" key="5">
    <source>
        <dbReference type="Proteomes" id="UP001595945"/>
    </source>
</evidence>
<dbReference type="CDD" id="cd06345">
    <property type="entry name" value="PBP1_ABC_ligand_binding-like"/>
    <property type="match status" value="1"/>
</dbReference>
<feature type="domain" description="Leucine-binding protein" evidence="3">
    <location>
        <begin position="72"/>
        <end position="398"/>
    </location>
</feature>
<dbReference type="RefSeq" id="WP_254269827.1">
    <property type="nucleotide sequence ID" value="NZ_CP100400.1"/>
</dbReference>
<dbReference type="InterPro" id="IPR028081">
    <property type="entry name" value="Leu-bd"/>
</dbReference>
<dbReference type="PANTHER" id="PTHR30483">
    <property type="entry name" value="LEUCINE-SPECIFIC-BINDING PROTEIN"/>
    <property type="match status" value="1"/>
</dbReference>
<feature type="region of interest" description="Disordered" evidence="2">
    <location>
        <begin position="1"/>
        <end position="36"/>
    </location>
</feature>
<dbReference type="SUPFAM" id="SSF53822">
    <property type="entry name" value="Periplasmic binding protein-like I"/>
    <property type="match status" value="1"/>
</dbReference>
<evidence type="ECO:0000259" key="3">
    <source>
        <dbReference type="Pfam" id="PF13458"/>
    </source>
</evidence>
<evidence type="ECO:0000256" key="2">
    <source>
        <dbReference type="SAM" id="MobiDB-lite"/>
    </source>
</evidence>
<sequence length="456" mass="49456">MVNDGNDYPRNRVNGKQARSTENNDKKSPGGSVVDRRRFLRVAGTGVAATSLAGCTGGSQSSDSKTQQLQGPIKIGVLAPEPGNNPIGASIANSAKLAASQLNENGGVLGADVKVVVKDTKEDPATGKRKYQELTVGQQVDLTTGVFTSEVLLNLMSSIAQQQTLHMSTGAATPEASRKVAENYDRFKYFFRTGPVNSHFLGQNMVDFAKANFESMGWDSVAILAEDYKWTEPISKAINGSLGEAGIDVPVNKRYAGGTENFSPIYDEVQSAGVDAAYVVMAHTGTSAVVQWAKQQRPFEFGGIHVPMQFPSYYKATNGACRYAVTQNSATPTSEITDKTVPYANSYQEEYGKYPVYTGYITFDAVKQYAAAVEEAGSKESEKVIPALENSSFTGTTSPALEYYGKDSEYPHDVKYGKKHAWPVWLQWQETGGTGSQEVIWPDNLSTTEYKSPPWV</sequence>
<keyword evidence="5" id="KW-1185">Reference proteome</keyword>
<dbReference type="AlphaFoldDB" id="A0ABD5Q1A3"/>
<dbReference type="Gene3D" id="3.40.50.2300">
    <property type="match status" value="2"/>
</dbReference>
<dbReference type="PANTHER" id="PTHR30483:SF6">
    <property type="entry name" value="PERIPLASMIC BINDING PROTEIN OF ABC TRANSPORTER FOR NATURAL AMINO ACIDS"/>
    <property type="match status" value="1"/>
</dbReference>
<keyword evidence="1" id="KW-0732">Signal</keyword>
<organism evidence="4 5">
    <name type="scientific">Halorussus aquaticus</name>
    <dbReference type="NCBI Taxonomy" id="2953748"/>
    <lineage>
        <taxon>Archaea</taxon>
        <taxon>Methanobacteriati</taxon>
        <taxon>Methanobacteriota</taxon>
        <taxon>Stenosarchaea group</taxon>
        <taxon>Halobacteria</taxon>
        <taxon>Halobacteriales</taxon>
        <taxon>Haladaptataceae</taxon>
        <taxon>Halorussus</taxon>
    </lineage>
</organism>
<protein>
    <submittedName>
        <fullName evidence="4">ABC transporter substrate-binding protein</fullName>
    </submittedName>
</protein>
<proteinExistence type="predicted"/>
<dbReference type="EMBL" id="JBHSHT010000001">
    <property type="protein sequence ID" value="MFC4824433.1"/>
    <property type="molecule type" value="Genomic_DNA"/>
</dbReference>
<gene>
    <name evidence="4" type="ORF">ACFO9K_09165</name>
</gene>
<evidence type="ECO:0000313" key="4">
    <source>
        <dbReference type="EMBL" id="MFC4824433.1"/>
    </source>
</evidence>
<dbReference type="Proteomes" id="UP001595945">
    <property type="component" value="Unassembled WGS sequence"/>
</dbReference>
<dbReference type="Pfam" id="PF13458">
    <property type="entry name" value="Peripla_BP_6"/>
    <property type="match status" value="1"/>
</dbReference>
<name>A0ABD5Q1A3_9EURY</name>